<dbReference type="NCBIfam" id="TIGR03083">
    <property type="entry name" value="maleylpyruvate isomerase family mycothiol-dependent enzyme"/>
    <property type="match status" value="1"/>
</dbReference>
<evidence type="ECO:0000259" key="2">
    <source>
        <dbReference type="Pfam" id="PF11716"/>
    </source>
</evidence>
<dbReference type="Pfam" id="PF11716">
    <property type="entry name" value="MDMPI_N"/>
    <property type="match status" value="1"/>
</dbReference>
<accession>A0A411YJ92</accession>
<dbReference type="EMBL" id="CP036402">
    <property type="protein sequence ID" value="QBI21375.1"/>
    <property type="molecule type" value="Genomic_DNA"/>
</dbReference>
<evidence type="ECO:0000313" key="3">
    <source>
        <dbReference type="EMBL" id="QBI21375.1"/>
    </source>
</evidence>
<dbReference type="OrthoDB" id="154293at2"/>
<dbReference type="AlphaFoldDB" id="A0A411YJ92"/>
<evidence type="ECO:0000256" key="1">
    <source>
        <dbReference type="SAM" id="MobiDB-lite"/>
    </source>
</evidence>
<organism evidence="3 4">
    <name type="scientific">Egibacter rhizosphaerae</name>
    <dbReference type="NCBI Taxonomy" id="1670831"/>
    <lineage>
        <taxon>Bacteria</taxon>
        <taxon>Bacillati</taxon>
        <taxon>Actinomycetota</taxon>
        <taxon>Nitriliruptoria</taxon>
        <taxon>Egibacterales</taxon>
        <taxon>Egibacteraceae</taxon>
        <taxon>Egibacter</taxon>
    </lineage>
</organism>
<dbReference type="InterPro" id="IPR017517">
    <property type="entry name" value="Maleyloyr_isom"/>
</dbReference>
<dbReference type="Gene3D" id="1.20.120.450">
    <property type="entry name" value="dinb family like domain"/>
    <property type="match status" value="1"/>
</dbReference>
<protein>
    <submittedName>
        <fullName evidence="3">Maleylpyruvate isomerase family mycothiol-dependent enzyme</fullName>
    </submittedName>
</protein>
<dbReference type="InterPro" id="IPR024344">
    <property type="entry name" value="MDMPI_metal-binding"/>
</dbReference>
<evidence type="ECO:0000313" key="4">
    <source>
        <dbReference type="Proteomes" id="UP000291469"/>
    </source>
</evidence>
<gene>
    <name evidence="3" type="ORF">ER308_18590</name>
</gene>
<dbReference type="InterPro" id="IPR034660">
    <property type="entry name" value="DinB/YfiT-like"/>
</dbReference>
<name>A0A411YJ92_9ACTN</name>
<dbReference type="RefSeq" id="WP_131156368.1">
    <property type="nucleotide sequence ID" value="NZ_CP036402.1"/>
</dbReference>
<feature type="domain" description="Mycothiol-dependent maleylpyruvate isomerase metal-binding" evidence="2">
    <location>
        <begin position="27"/>
        <end position="162"/>
    </location>
</feature>
<dbReference type="SUPFAM" id="SSF109854">
    <property type="entry name" value="DinB/YfiT-like putative metalloenzymes"/>
    <property type="match status" value="1"/>
</dbReference>
<proteinExistence type="predicted"/>
<dbReference type="GO" id="GO:0016853">
    <property type="term" value="F:isomerase activity"/>
    <property type="evidence" value="ECO:0007669"/>
    <property type="project" value="UniProtKB-KW"/>
</dbReference>
<dbReference type="KEGG" id="erz:ER308_18590"/>
<keyword evidence="3" id="KW-0670">Pyruvate</keyword>
<sequence length="282" mass="30731">MAERTSLASPTPVDAGLLDDAPATAASLWNRLLAVAEGIDEEDATAPTPCDDWRVRDVLAHCAAAQLDFDGAERAQPPEGWTPPDDRSERDRWAAHGVAAYADADLSTVRDELRRARDGHVLRLSQVRDWEAEATGPVGPTTEAGLLRIRCYDLWVHLQDLRIALDTDLDLADSSSAARAAYQFVLDALPRLAVKRAGFPDGSTMRLTVHGPVQRSGVLHVADGWASWDNHADPGECSVAADPLALTLLVSGRREPGYWRELELLEWAGPRGEQFVTGARLF</sequence>
<keyword evidence="4" id="KW-1185">Reference proteome</keyword>
<reference evidence="3 4" key="1">
    <citation type="submission" date="2019-01" db="EMBL/GenBank/DDBJ databases">
        <title>Egibacter rhizosphaerae EGI 80759T.</title>
        <authorList>
            <person name="Chen D.-D."/>
            <person name="Tian Y."/>
            <person name="Jiao J.-Y."/>
            <person name="Zhang X.-T."/>
            <person name="Zhang Y.-G."/>
            <person name="Zhang Y."/>
            <person name="Xiao M."/>
            <person name="Shu W.-S."/>
            <person name="Li W.-J."/>
        </authorList>
    </citation>
    <scope>NUCLEOTIDE SEQUENCE [LARGE SCALE GENOMIC DNA]</scope>
    <source>
        <strain evidence="3 4">EGI 80759</strain>
    </source>
</reference>
<dbReference type="GO" id="GO:0046872">
    <property type="term" value="F:metal ion binding"/>
    <property type="evidence" value="ECO:0007669"/>
    <property type="project" value="InterPro"/>
</dbReference>
<feature type="region of interest" description="Disordered" evidence="1">
    <location>
        <begin position="69"/>
        <end position="89"/>
    </location>
</feature>
<dbReference type="Proteomes" id="UP000291469">
    <property type="component" value="Chromosome"/>
</dbReference>
<keyword evidence="3" id="KW-0413">Isomerase</keyword>